<feature type="transmembrane region" description="Helical" evidence="1">
    <location>
        <begin position="12"/>
        <end position="38"/>
    </location>
</feature>
<accession>A0A5S3V9D2</accession>
<keyword evidence="1" id="KW-0812">Transmembrane</keyword>
<organism evidence="2 3">
    <name type="scientific">Pseudoalteromonas aurantia</name>
    <dbReference type="NCBI Taxonomy" id="43654"/>
    <lineage>
        <taxon>Bacteria</taxon>
        <taxon>Pseudomonadati</taxon>
        <taxon>Pseudomonadota</taxon>
        <taxon>Gammaproteobacteria</taxon>
        <taxon>Alteromonadales</taxon>
        <taxon>Pseudoalteromonadaceae</taxon>
        <taxon>Pseudoalteromonas</taxon>
    </lineage>
</organism>
<gene>
    <name evidence="2" type="ORF">CWC19_09530</name>
</gene>
<proteinExistence type="predicted"/>
<name>A0A5S3V9D2_9GAMM</name>
<reference evidence="2 3" key="1">
    <citation type="submission" date="2018-01" db="EMBL/GenBank/DDBJ databases">
        <authorList>
            <person name="Paulsen S."/>
            <person name="Gram L.K."/>
        </authorList>
    </citation>
    <scope>NUCLEOTIDE SEQUENCE [LARGE SCALE GENOMIC DNA]</scope>
    <source>
        <strain evidence="2 3">S3790</strain>
    </source>
</reference>
<feature type="transmembrane region" description="Helical" evidence="1">
    <location>
        <begin position="84"/>
        <end position="101"/>
    </location>
</feature>
<dbReference type="RefSeq" id="WP_138591661.1">
    <property type="nucleotide sequence ID" value="NZ_PNBX01000036.1"/>
</dbReference>
<evidence type="ECO:0000256" key="1">
    <source>
        <dbReference type="SAM" id="Phobius"/>
    </source>
</evidence>
<keyword evidence="1" id="KW-0472">Membrane</keyword>
<dbReference type="Proteomes" id="UP000307217">
    <property type="component" value="Unassembled WGS sequence"/>
</dbReference>
<reference evidence="3" key="2">
    <citation type="submission" date="2019-06" db="EMBL/GenBank/DDBJ databases">
        <title>Co-occurence of chitin degradation, pigmentation and bioactivity in marine Pseudoalteromonas.</title>
        <authorList>
            <person name="Sonnenschein E.C."/>
            <person name="Bech P.K."/>
        </authorList>
    </citation>
    <scope>NUCLEOTIDE SEQUENCE [LARGE SCALE GENOMIC DNA]</scope>
    <source>
        <strain evidence="3">S3790</strain>
    </source>
</reference>
<feature type="transmembrane region" description="Helical" evidence="1">
    <location>
        <begin position="58"/>
        <end position="77"/>
    </location>
</feature>
<protein>
    <submittedName>
        <fullName evidence="2">Uncharacterized protein</fullName>
    </submittedName>
</protein>
<evidence type="ECO:0000313" key="2">
    <source>
        <dbReference type="EMBL" id="TMO68507.1"/>
    </source>
</evidence>
<dbReference type="OrthoDB" id="8911335at2"/>
<comment type="caution">
    <text evidence="2">The sequence shown here is derived from an EMBL/GenBank/DDBJ whole genome shotgun (WGS) entry which is preliminary data.</text>
</comment>
<dbReference type="EMBL" id="PNBX01000036">
    <property type="protein sequence ID" value="TMO68507.1"/>
    <property type="molecule type" value="Genomic_DNA"/>
</dbReference>
<keyword evidence="1" id="KW-1133">Transmembrane helix</keyword>
<evidence type="ECO:0000313" key="3">
    <source>
        <dbReference type="Proteomes" id="UP000307217"/>
    </source>
</evidence>
<sequence length="105" mass="11914">MKTHKIATSRTQWLWKTLIGVVLGLTLSFGLVGLFAWAGPDNLHSDLSSERLLWKSQMHMWMVTPLWMLIVTFSYLFKTAKEAAISLVIGNLCVFGCLFIIKDLL</sequence>
<dbReference type="AlphaFoldDB" id="A0A5S3V9D2"/>